<keyword evidence="4" id="KW-1185">Reference proteome</keyword>
<protein>
    <submittedName>
        <fullName evidence="3">DUF402 domain-containing protein</fullName>
    </submittedName>
</protein>
<dbReference type="InterPro" id="IPR035930">
    <property type="entry name" value="FomD-like_sf"/>
</dbReference>
<name>A0ABY3RWC1_9MICO</name>
<dbReference type="InterPro" id="IPR007295">
    <property type="entry name" value="DUF402"/>
</dbReference>
<dbReference type="RefSeq" id="WP_231820487.1">
    <property type="nucleotide sequence ID" value="NZ_CP082781.1"/>
</dbReference>
<dbReference type="Gene3D" id="2.40.380.10">
    <property type="entry name" value="FomD-like"/>
    <property type="match status" value="1"/>
</dbReference>
<sequence length="243" mass="27122">MTDLVPHVTARTAPDGARPLGQAPFLAPGTQVDWHYRKPGWRDGDASSIAPMRVVRDDERGLVAWLAPGTLLEGMGGPDGRRIRTVPLERRWLEPRTRIVEEWWGNGVLRIAPTATPWSVWLFWAVAGTADDPDAWEFAGWYVNLENAHERVGASTFSSDHVLDVEIGADGTIGLKDEDELVEAIRQGRIAPDEAELIRAHADAAIASFREGAWPFDPEWTRWRPDPDWTTPRLTDLPPARSV</sequence>
<dbReference type="Proteomes" id="UP001199642">
    <property type="component" value="Chromosome"/>
</dbReference>
<dbReference type="EMBL" id="CP082781">
    <property type="protein sequence ID" value="UGS26981.1"/>
    <property type="molecule type" value="Genomic_DNA"/>
</dbReference>
<evidence type="ECO:0000259" key="2">
    <source>
        <dbReference type="Pfam" id="PF04167"/>
    </source>
</evidence>
<feature type="domain" description="DUF402" evidence="2">
    <location>
        <begin position="85"/>
        <end position="212"/>
    </location>
</feature>
<dbReference type="Pfam" id="PF04167">
    <property type="entry name" value="DUF402"/>
    <property type="match status" value="1"/>
</dbReference>
<accession>A0ABY3RWC1</accession>
<evidence type="ECO:0000313" key="3">
    <source>
        <dbReference type="EMBL" id="UGS26981.1"/>
    </source>
</evidence>
<evidence type="ECO:0000256" key="1">
    <source>
        <dbReference type="SAM" id="MobiDB-lite"/>
    </source>
</evidence>
<feature type="region of interest" description="Disordered" evidence="1">
    <location>
        <begin position="1"/>
        <end position="20"/>
    </location>
</feature>
<organism evidence="3 4">
    <name type="scientific">Microbacterium resistens</name>
    <dbReference type="NCBI Taxonomy" id="156977"/>
    <lineage>
        <taxon>Bacteria</taxon>
        <taxon>Bacillati</taxon>
        <taxon>Actinomycetota</taxon>
        <taxon>Actinomycetes</taxon>
        <taxon>Micrococcales</taxon>
        <taxon>Microbacteriaceae</taxon>
        <taxon>Microbacterium</taxon>
    </lineage>
</organism>
<dbReference type="SUPFAM" id="SSF159234">
    <property type="entry name" value="FomD-like"/>
    <property type="match status" value="1"/>
</dbReference>
<evidence type="ECO:0000313" key="4">
    <source>
        <dbReference type="Proteomes" id="UP001199642"/>
    </source>
</evidence>
<gene>
    <name evidence="3" type="ORF">K8F61_01805</name>
</gene>
<proteinExistence type="predicted"/>
<reference evidence="3 4" key="1">
    <citation type="submission" date="2023-01" db="EMBL/GenBank/DDBJ databases">
        <title>Characterization of estradiol degrading bacteria Microbacterium sp. MZT7 and reveal degrading genes through genome analysis.</title>
        <authorList>
            <person name="Hao P."/>
            <person name="Gao Y."/>
        </authorList>
    </citation>
    <scope>NUCLEOTIDE SEQUENCE [LARGE SCALE GENOMIC DNA]</scope>
    <source>
        <strain evidence="3 4">MZT7</strain>
    </source>
</reference>